<reference evidence="1" key="1">
    <citation type="submission" date="2022-12" db="EMBL/GenBank/DDBJ databases">
        <title>Jiella pelagia sp. nov., isolated from phosphonate enriched culture of Northwest Pacific surface seawater.</title>
        <authorList>
            <person name="Shin D.Y."/>
            <person name="Hwang C.Y."/>
        </authorList>
    </citation>
    <scope>NUCLEOTIDE SEQUENCE</scope>
    <source>
        <strain evidence="1">HL-NP1</strain>
    </source>
</reference>
<dbReference type="RefSeq" id="WP_268883458.1">
    <property type="nucleotide sequence ID" value="NZ_CP114029.1"/>
</dbReference>
<evidence type="ECO:0000313" key="1">
    <source>
        <dbReference type="EMBL" id="WAP70920.1"/>
    </source>
</evidence>
<dbReference type="Proteomes" id="UP001164020">
    <property type="component" value="Chromosome"/>
</dbReference>
<accession>A0ABY7C6E7</accession>
<dbReference type="EMBL" id="CP114029">
    <property type="protein sequence ID" value="WAP70920.1"/>
    <property type="molecule type" value="Genomic_DNA"/>
</dbReference>
<keyword evidence="2" id="KW-1185">Reference proteome</keyword>
<protein>
    <submittedName>
        <fullName evidence="1">DUF1819 family protein</fullName>
    </submittedName>
</protein>
<organism evidence="1 2">
    <name type="scientific">Jiella pelagia</name>
    <dbReference type="NCBI Taxonomy" id="2986949"/>
    <lineage>
        <taxon>Bacteria</taxon>
        <taxon>Pseudomonadati</taxon>
        <taxon>Pseudomonadota</taxon>
        <taxon>Alphaproteobacteria</taxon>
        <taxon>Hyphomicrobiales</taxon>
        <taxon>Aurantimonadaceae</taxon>
        <taxon>Jiella</taxon>
    </lineage>
</organism>
<sequence length="196" mass="22309">MSFSTGGLFLAESVEFARLHQEGEPWSETQRRACLQGLSTLPKAASQQRTIREISTRIASLDAKQRMFLISEADRQEQQALVWLAACRAYQFLREFSVEVLRERYLSWRLHLGLESFNTFYASKAEWDEGLAGLSGSTRGKLRQVLFRMMREAGILSRDGEIQRVGLSNRLYSLIESGGRSDLLIFPGVDARNEVK</sequence>
<dbReference type="Pfam" id="PF08849">
    <property type="entry name" value="BrxA"/>
    <property type="match status" value="1"/>
</dbReference>
<dbReference type="InterPro" id="IPR023137">
    <property type="entry name" value="BrxA_sf"/>
</dbReference>
<gene>
    <name evidence="1" type="ORF">OH818_13675</name>
</gene>
<evidence type="ECO:0000313" key="2">
    <source>
        <dbReference type="Proteomes" id="UP001164020"/>
    </source>
</evidence>
<dbReference type="Gene3D" id="1.10.3540.10">
    <property type="entry name" value="uncharacterized protein from magnetospirillum magneticum domain"/>
    <property type="match status" value="1"/>
</dbReference>
<name>A0ABY7C6E7_9HYPH</name>
<dbReference type="InterPro" id="IPR014948">
    <property type="entry name" value="BrxA"/>
</dbReference>
<proteinExistence type="predicted"/>